<dbReference type="GO" id="GO:0015421">
    <property type="term" value="F:ABC-type oligopeptide transporter activity"/>
    <property type="evidence" value="ECO:0007669"/>
    <property type="project" value="TreeGrafter"/>
</dbReference>
<keyword evidence="6 7" id="KW-0472">Membrane</keyword>
<dbReference type="GO" id="GO:0005524">
    <property type="term" value="F:ATP binding"/>
    <property type="evidence" value="ECO:0007669"/>
    <property type="project" value="UniProtKB-KW"/>
</dbReference>
<proteinExistence type="predicted"/>
<dbReference type="Gene3D" id="1.20.1560.10">
    <property type="entry name" value="ABC transporter type 1, transmembrane domain"/>
    <property type="match status" value="1"/>
</dbReference>
<name>A0A378IDR4_9GAMM</name>
<sequence>MRNPYFNLIKTVWSYGKSWRPAIVSYYIAYIIAQAFISLSPYTFGKTIDVLQHFSPGRLHEVVYWLVAGVLLLPLFWLFHGPARVVERRVALKIQQSFQLQIYRKLTELPLKWHQDHHSGNIITRLNRASTALRRFAEEQFIYVETIIKFIVSIVFLLWIAFPVGLASLLACLIAAFMVMLFDRKLIPLYESENETENHVGAGLFDYISNITTILTLRLAQFTENNLYQRLMAIWPFFKKESVLNEVKWFIMGMLLTVVQSLILIAYIVYHLQTTNGILIGTVVMIFRYQWELAEVFYNLSMHYSELVRMNTDVKSIKPIEQDLETLAHPVPGEAVAQQWHSLSISNLTFTHEPDTHRGDRVSPIHLNIKRGEKIALIGLSGAGKSTLLHLLSGLYQPQTAALCIDGVCFNSLEPLHAITTLIPQEPEIFESTIAFNITMDIETSTEVMEKAIDLACFKPVLEKLPKGLLTDIREKGLNLSVGQKQRLALARGLFAARFSSLILMDEPTSSVDLPTEKKILSGIIESYAESTILVTLHRLHLLPQFDRVILLEQGQIVADGPTSELLNRNGPVQLLWQKYQSR</sequence>
<dbReference type="Pfam" id="PF00005">
    <property type="entry name" value="ABC_tran"/>
    <property type="match status" value="1"/>
</dbReference>
<feature type="transmembrane region" description="Helical" evidence="7">
    <location>
        <begin position="249"/>
        <end position="270"/>
    </location>
</feature>
<dbReference type="GO" id="GO:0016887">
    <property type="term" value="F:ATP hydrolysis activity"/>
    <property type="evidence" value="ECO:0007669"/>
    <property type="project" value="InterPro"/>
</dbReference>
<dbReference type="EMBL" id="LNXT01000020">
    <property type="protein sequence ID" value="KTC71583.1"/>
    <property type="molecule type" value="Genomic_DNA"/>
</dbReference>
<dbReference type="OrthoDB" id="9806127at2"/>
<evidence type="ECO:0000256" key="1">
    <source>
        <dbReference type="ARBA" id="ARBA00004651"/>
    </source>
</evidence>
<dbReference type="Gene3D" id="3.40.50.300">
    <property type="entry name" value="P-loop containing nucleotide triphosphate hydrolases"/>
    <property type="match status" value="1"/>
</dbReference>
<dbReference type="Proteomes" id="UP000255066">
    <property type="component" value="Unassembled WGS sequence"/>
</dbReference>
<evidence type="ECO:0000259" key="8">
    <source>
        <dbReference type="PROSITE" id="PS50893"/>
    </source>
</evidence>
<dbReference type="PANTHER" id="PTHR43394:SF1">
    <property type="entry name" value="ATP-BINDING CASSETTE SUB-FAMILY B MEMBER 10, MITOCHONDRIAL"/>
    <property type="match status" value="1"/>
</dbReference>
<dbReference type="PROSITE" id="PS50893">
    <property type="entry name" value="ABC_TRANSPORTER_2"/>
    <property type="match status" value="1"/>
</dbReference>
<dbReference type="Proteomes" id="UP000054735">
    <property type="component" value="Unassembled WGS sequence"/>
</dbReference>
<dbReference type="Pfam" id="PF00664">
    <property type="entry name" value="ABC_membrane"/>
    <property type="match status" value="1"/>
</dbReference>
<dbReference type="InterPro" id="IPR003593">
    <property type="entry name" value="AAA+_ATPase"/>
</dbReference>
<dbReference type="EMBL" id="UGNW01000001">
    <property type="protein sequence ID" value="STX32882.1"/>
    <property type="molecule type" value="Genomic_DNA"/>
</dbReference>
<dbReference type="PROSITE" id="PS50929">
    <property type="entry name" value="ABC_TM1F"/>
    <property type="match status" value="1"/>
</dbReference>
<dbReference type="RefSeq" id="WP_058523694.1">
    <property type="nucleotide sequence ID" value="NZ_CAAAHV010000045.1"/>
</dbReference>
<dbReference type="SMART" id="SM00382">
    <property type="entry name" value="AAA"/>
    <property type="match status" value="1"/>
</dbReference>
<evidence type="ECO:0000256" key="6">
    <source>
        <dbReference type="ARBA" id="ARBA00023136"/>
    </source>
</evidence>
<feature type="domain" description="ABC transmembrane type-1" evidence="9">
    <location>
        <begin position="28"/>
        <end position="309"/>
    </location>
</feature>
<dbReference type="PROSITE" id="PS00211">
    <property type="entry name" value="ABC_TRANSPORTER_1"/>
    <property type="match status" value="1"/>
</dbReference>
<dbReference type="EC" id="3.6.3.44" evidence="11"/>
<evidence type="ECO:0000313" key="11">
    <source>
        <dbReference type="EMBL" id="STX32882.1"/>
    </source>
</evidence>
<evidence type="ECO:0000313" key="12">
    <source>
        <dbReference type="Proteomes" id="UP000054735"/>
    </source>
</evidence>
<gene>
    <name evidence="11" type="primary">lmrA</name>
    <name evidence="10" type="ORF">Lbir_1636</name>
    <name evidence="11" type="ORF">NCTC12437_02686</name>
</gene>
<evidence type="ECO:0000256" key="5">
    <source>
        <dbReference type="ARBA" id="ARBA00022989"/>
    </source>
</evidence>
<accession>A0A378IDR4</accession>
<keyword evidence="5 7" id="KW-1133">Transmembrane helix</keyword>
<dbReference type="InterPro" id="IPR011527">
    <property type="entry name" value="ABC1_TM_dom"/>
</dbReference>
<dbReference type="InterPro" id="IPR017871">
    <property type="entry name" value="ABC_transporter-like_CS"/>
</dbReference>
<dbReference type="InterPro" id="IPR027417">
    <property type="entry name" value="P-loop_NTPase"/>
</dbReference>
<keyword evidence="2 7" id="KW-0812">Transmembrane</keyword>
<keyword evidence="3" id="KW-0547">Nucleotide-binding</keyword>
<dbReference type="SUPFAM" id="SSF52540">
    <property type="entry name" value="P-loop containing nucleoside triphosphate hydrolases"/>
    <property type="match status" value="1"/>
</dbReference>
<keyword evidence="4 11" id="KW-0067">ATP-binding</keyword>
<evidence type="ECO:0000313" key="10">
    <source>
        <dbReference type="EMBL" id="KTC71583.1"/>
    </source>
</evidence>
<reference evidence="11 13" key="2">
    <citation type="submission" date="2018-06" db="EMBL/GenBank/DDBJ databases">
        <authorList>
            <consortium name="Pathogen Informatics"/>
            <person name="Doyle S."/>
        </authorList>
    </citation>
    <scope>NUCLEOTIDE SEQUENCE [LARGE SCALE GENOMIC DNA]</scope>
    <source>
        <strain evidence="11 13">NCTC12437</strain>
    </source>
</reference>
<dbReference type="AlphaFoldDB" id="A0A378IDR4"/>
<dbReference type="InterPro" id="IPR003439">
    <property type="entry name" value="ABC_transporter-like_ATP-bd"/>
</dbReference>
<dbReference type="InterPro" id="IPR039421">
    <property type="entry name" value="Type_1_exporter"/>
</dbReference>
<evidence type="ECO:0000256" key="3">
    <source>
        <dbReference type="ARBA" id="ARBA00022741"/>
    </source>
</evidence>
<feature type="transmembrane region" description="Helical" evidence="7">
    <location>
        <begin position="62"/>
        <end position="79"/>
    </location>
</feature>
<dbReference type="InterPro" id="IPR036640">
    <property type="entry name" value="ABC1_TM_sf"/>
</dbReference>
<reference evidence="10 12" key="1">
    <citation type="submission" date="2015-11" db="EMBL/GenBank/DDBJ databases">
        <title>Genomic analysis of 38 Legionella species identifies large and diverse effector repertoires.</title>
        <authorList>
            <person name="Burstein D."/>
            <person name="Amaro F."/>
            <person name="Zusman T."/>
            <person name="Lifshitz Z."/>
            <person name="Cohen O."/>
            <person name="Gilbert J.A."/>
            <person name="Pupko T."/>
            <person name="Shuman H.A."/>
            <person name="Segal G."/>
        </authorList>
    </citation>
    <scope>NUCLEOTIDE SEQUENCE [LARGE SCALE GENOMIC DNA]</scope>
    <source>
        <strain evidence="10 12">CDC#1407-AL-14</strain>
    </source>
</reference>
<keyword evidence="11" id="KW-0378">Hydrolase</keyword>
<dbReference type="PANTHER" id="PTHR43394">
    <property type="entry name" value="ATP-DEPENDENT PERMEASE MDL1, MITOCHONDRIAL"/>
    <property type="match status" value="1"/>
</dbReference>
<feature type="domain" description="ABC transporter" evidence="8">
    <location>
        <begin position="343"/>
        <end position="579"/>
    </location>
</feature>
<feature type="transmembrane region" description="Helical" evidence="7">
    <location>
        <begin position="141"/>
        <end position="160"/>
    </location>
</feature>
<evidence type="ECO:0000256" key="4">
    <source>
        <dbReference type="ARBA" id="ARBA00022840"/>
    </source>
</evidence>
<evidence type="ECO:0000256" key="7">
    <source>
        <dbReference type="SAM" id="Phobius"/>
    </source>
</evidence>
<dbReference type="SUPFAM" id="SSF90123">
    <property type="entry name" value="ABC transporter transmembrane region"/>
    <property type="match status" value="1"/>
</dbReference>
<dbReference type="GO" id="GO:0005886">
    <property type="term" value="C:plasma membrane"/>
    <property type="evidence" value="ECO:0007669"/>
    <property type="project" value="UniProtKB-SubCell"/>
</dbReference>
<keyword evidence="12" id="KW-1185">Reference proteome</keyword>
<feature type="transmembrane region" description="Helical" evidence="7">
    <location>
        <begin position="21"/>
        <end position="42"/>
    </location>
</feature>
<protein>
    <submittedName>
        <fullName evidence="11">ATP-binding transmembrane ABC transporter</fullName>
        <ecNumber evidence="11">3.6.3.44</ecNumber>
    </submittedName>
</protein>
<evidence type="ECO:0000259" key="9">
    <source>
        <dbReference type="PROSITE" id="PS50929"/>
    </source>
</evidence>
<feature type="transmembrane region" description="Helical" evidence="7">
    <location>
        <begin position="166"/>
        <end position="182"/>
    </location>
</feature>
<evidence type="ECO:0000313" key="13">
    <source>
        <dbReference type="Proteomes" id="UP000255066"/>
    </source>
</evidence>
<evidence type="ECO:0000256" key="2">
    <source>
        <dbReference type="ARBA" id="ARBA00022692"/>
    </source>
</evidence>
<dbReference type="STRING" id="28083.Lbir_1636"/>
<organism evidence="11 13">
    <name type="scientific">Legionella birminghamensis</name>
    <dbReference type="NCBI Taxonomy" id="28083"/>
    <lineage>
        <taxon>Bacteria</taxon>
        <taxon>Pseudomonadati</taxon>
        <taxon>Pseudomonadota</taxon>
        <taxon>Gammaproteobacteria</taxon>
        <taxon>Legionellales</taxon>
        <taxon>Legionellaceae</taxon>
        <taxon>Legionella</taxon>
    </lineage>
</organism>
<comment type="subcellular location">
    <subcellularLocation>
        <location evidence="1">Cell membrane</location>
        <topology evidence="1">Multi-pass membrane protein</topology>
    </subcellularLocation>
</comment>